<feature type="region of interest" description="Disordered" evidence="1">
    <location>
        <begin position="1"/>
        <end position="81"/>
    </location>
</feature>
<reference evidence="2 3" key="1">
    <citation type="journal article" date="2015" name="Stand. Genomic Sci.">
        <title>Genomic Encyclopedia of Bacterial and Archaeal Type Strains, Phase III: the genomes of soil and plant-associated and newly described type strains.</title>
        <authorList>
            <person name="Whitman W.B."/>
            <person name="Woyke T."/>
            <person name="Klenk H.P."/>
            <person name="Zhou Y."/>
            <person name="Lilburn T.G."/>
            <person name="Beck B.J."/>
            <person name="De Vos P."/>
            <person name="Vandamme P."/>
            <person name="Eisen J.A."/>
            <person name="Garrity G."/>
            <person name="Hugenholtz P."/>
            <person name="Kyrpides N.C."/>
        </authorList>
    </citation>
    <scope>NUCLEOTIDE SEQUENCE [LARGE SCALE GENOMIC DNA]</scope>
    <source>
        <strain evidence="2 3">CGMCC 1.7748</strain>
    </source>
</reference>
<accession>A0A562KGS1</accession>
<evidence type="ECO:0000313" key="2">
    <source>
        <dbReference type="EMBL" id="TWH94596.1"/>
    </source>
</evidence>
<feature type="compositionally biased region" description="Basic and acidic residues" evidence="1">
    <location>
        <begin position="59"/>
        <end position="81"/>
    </location>
</feature>
<dbReference type="RefSeq" id="WP_021243138.1">
    <property type="nucleotide sequence ID" value="NZ_JACIIY010000003.1"/>
</dbReference>
<evidence type="ECO:0000313" key="3">
    <source>
        <dbReference type="Proteomes" id="UP000316624"/>
    </source>
</evidence>
<sequence>MKRKAGEHVPEKTQTPRGPLGDALPGREEEDPRTPGGQKPEPVSKRPVVGSVTPDDYPLSDRRDSRPDGKGMDRPRDGKRS</sequence>
<protein>
    <submittedName>
        <fullName evidence="2">Uncharacterized protein</fullName>
    </submittedName>
</protein>
<keyword evidence="3" id="KW-1185">Reference proteome</keyword>
<feature type="compositionally biased region" description="Basic and acidic residues" evidence="1">
    <location>
        <begin position="1"/>
        <end position="11"/>
    </location>
</feature>
<gene>
    <name evidence="2" type="ORF">IQ35_01841</name>
</gene>
<dbReference type="EMBL" id="VLKK01000005">
    <property type="protein sequence ID" value="TWH94596.1"/>
    <property type="molecule type" value="Genomic_DNA"/>
</dbReference>
<evidence type="ECO:0000256" key="1">
    <source>
        <dbReference type="SAM" id="MobiDB-lite"/>
    </source>
</evidence>
<organism evidence="2 3">
    <name type="scientific">Sphingobium wenxiniae (strain DSM 21828 / CGMCC 1.7748 / JZ-1)</name>
    <dbReference type="NCBI Taxonomy" id="595605"/>
    <lineage>
        <taxon>Bacteria</taxon>
        <taxon>Pseudomonadati</taxon>
        <taxon>Pseudomonadota</taxon>
        <taxon>Alphaproteobacteria</taxon>
        <taxon>Sphingomonadales</taxon>
        <taxon>Sphingomonadaceae</taxon>
        <taxon>Sphingobium</taxon>
    </lineage>
</organism>
<dbReference type="Proteomes" id="UP000316624">
    <property type="component" value="Unassembled WGS sequence"/>
</dbReference>
<comment type="caution">
    <text evidence="2">The sequence shown here is derived from an EMBL/GenBank/DDBJ whole genome shotgun (WGS) entry which is preliminary data.</text>
</comment>
<name>A0A562KGS1_SPHWJ</name>
<dbReference type="AlphaFoldDB" id="A0A562KGS1"/>
<proteinExistence type="predicted"/>